<dbReference type="AlphaFoldDB" id="A0A9D1UBI5"/>
<gene>
    <name evidence="1" type="ORF">H9742_09575</name>
</gene>
<protein>
    <submittedName>
        <fullName evidence="1">Uncharacterized protein</fullName>
    </submittedName>
</protein>
<proteinExistence type="predicted"/>
<evidence type="ECO:0000313" key="1">
    <source>
        <dbReference type="EMBL" id="HIW81747.1"/>
    </source>
</evidence>
<name>A0A9D1UBI5_9FIRM</name>
<dbReference type="EMBL" id="DXGH01000051">
    <property type="protein sequence ID" value="HIW81747.1"/>
    <property type="molecule type" value="Genomic_DNA"/>
</dbReference>
<accession>A0A9D1UBI5</accession>
<reference evidence="1" key="2">
    <citation type="submission" date="2021-04" db="EMBL/GenBank/DDBJ databases">
        <authorList>
            <person name="Gilroy R."/>
        </authorList>
    </citation>
    <scope>NUCLEOTIDE SEQUENCE</scope>
    <source>
        <strain evidence="1">CHK195-6426</strain>
    </source>
</reference>
<evidence type="ECO:0000313" key="2">
    <source>
        <dbReference type="Proteomes" id="UP000824265"/>
    </source>
</evidence>
<reference evidence="1" key="1">
    <citation type="journal article" date="2021" name="PeerJ">
        <title>Extensive microbial diversity within the chicken gut microbiome revealed by metagenomics and culture.</title>
        <authorList>
            <person name="Gilroy R."/>
            <person name="Ravi A."/>
            <person name="Getino M."/>
            <person name="Pursley I."/>
            <person name="Horton D.L."/>
            <person name="Alikhan N.F."/>
            <person name="Baker D."/>
            <person name="Gharbi K."/>
            <person name="Hall N."/>
            <person name="Watson M."/>
            <person name="Adriaenssens E.M."/>
            <person name="Foster-Nyarko E."/>
            <person name="Jarju S."/>
            <person name="Secka A."/>
            <person name="Antonio M."/>
            <person name="Oren A."/>
            <person name="Chaudhuri R.R."/>
            <person name="La Ragione R."/>
            <person name="Hildebrand F."/>
            <person name="Pallen M.J."/>
        </authorList>
    </citation>
    <scope>NUCLEOTIDE SEQUENCE</scope>
    <source>
        <strain evidence="1">CHK195-6426</strain>
    </source>
</reference>
<sequence length="128" mass="14859">MKRFAVQMIDGSISSDWWKTIMEHFTNVGDTFEIRCWKEELSEIARASLYGAAIDDKNEVSIKGIVTKELLEELLTDNPEDKTIYNKMTSFFTVNIKNDLYDIWSEHYGTEMYLEIAAAKDIAFLNRS</sequence>
<organism evidence="1 2">
    <name type="scientific">Candidatus Acetatifactor stercoripullorum</name>
    <dbReference type="NCBI Taxonomy" id="2838414"/>
    <lineage>
        <taxon>Bacteria</taxon>
        <taxon>Bacillati</taxon>
        <taxon>Bacillota</taxon>
        <taxon>Clostridia</taxon>
        <taxon>Lachnospirales</taxon>
        <taxon>Lachnospiraceae</taxon>
        <taxon>Acetatifactor</taxon>
    </lineage>
</organism>
<dbReference type="Proteomes" id="UP000824265">
    <property type="component" value="Unassembled WGS sequence"/>
</dbReference>
<comment type="caution">
    <text evidence="1">The sequence shown here is derived from an EMBL/GenBank/DDBJ whole genome shotgun (WGS) entry which is preliminary data.</text>
</comment>